<protein>
    <submittedName>
        <fullName evidence="2">Uncharacterized protein</fullName>
    </submittedName>
</protein>
<feature type="compositionally biased region" description="Basic and acidic residues" evidence="1">
    <location>
        <begin position="10"/>
        <end position="27"/>
    </location>
</feature>
<feature type="compositionally biased region" description="Basic residues" evidence="1">
    <location>
        <begin position="60"/>
        <end position="71"/>
    </location>
</feature>
<proteinExistence type="predicted"/>
<accession>A0ABR2SRF1</accession>
<sequence length="90" mass="10310">MATTVPLSEYNHKEHNPQWTQHDDGANTRRRSERRHEGLTPGNTRFTKGTTVHTMNADKKARRGKKSKMVHNRFSQTVARRGTVVARAES</sequence>
<comment type="caution">
    <text evidence="2">The sequence shown here is derived from an EMBL/GenBank/DDBJ whole genome shotgun (WGS) entry which is preliminary data.</text>
</comment>
<feature type="region of interest" description="Disordered" evidence="1">
    <location>
        <begin position="1"/>
        <end position="90"/>
    </location>
</feature>
<evidence type="ECO:0000313" key="3">
    <source>
        <dbReference type="Proteomes" id="UP001396334"/>
    </source>
</evidence>
<dbReference type="EMBL" id="JBBPBN010000012">
    <property type="protein sequence ID" value="KAK9027810.1"/>
    <property type="molecule type" value="Genomic_DNA"/>
</dbReference>
<gene>
    <name evidence="2" type="ORF">V6N11_067632</name>
</gene>
<organism evidence="2 3">
    <name type="scientific">Hibiscus sabdariffa</name>
    <name type="common">roselle</name>
    <dbReference type="NCBI Taxonomy" id="183260"/>
    <lineage>
        <taxon>Eukaryota</taxon>
        <taxon>Viridiplantae</taxon>
        <taxon>Streptophyta</taxon>
        <taxon>Embryophyta</taxon>
        <taxon>Tracheophyta</taxon>
        <taxon>Spermatophyta</taxon>
        <taxon>Magnoliopsida</taxon>
        <taxon>eudicotyledons</taxon>
        <taxon>Gunneridae</taxon>
        <taxon>Pentapetalae</taxon>
        <taxon>rosids</taxon>
        <taxon>malvids</taxon>
        <taxon>Malvales</taxon>
        <taxon>Malvaceae</taxon>
        <taxon>Malvoideae</taxon>
        <taxon>Hibiscus</taxon>
    </lineage>
</organism>
<feature type="compositionally biased region" description="Polar residues" evidence="1">
    <location>
        <begin position="41"/>
        <end position="54"/>
    </location>
</feature>
<reference evidence="2 3" key="1">
    <citation type="journal article" date="2024" name="G3 (Bethesda)">
        <title>Genome assembly of Hibiscus sabdariffa L. provides insights into metabolisms of medicinal natural products.</title>
        <authorList>
            <person name="Kim T."/>
        </authorList>
    </citation>
    <scope>NUCLEOTIDE SEQUENCE [LARGE SCALE GENOMIC DNA]</scope>
    <source>
        <strain evidence="2">TK-2024</strain>
        <tissue evidence="2">Old leaves</tissue>
    </source>
</reference>
<evidence type="ECO:0000256" key="1">
    <source>
        <dbReference type="SAM" id="MobiDB-lite"/>
    </source>
</evidence>
<keyword evidence="3" id="KW-1185">Reference proteome</keyword>
<name>A0ABR2SRF1_9ROSI</name>
<evidence type="ECO:0000313" key="2">
    <source>
        <dbReference type="EMBL" id="KAK9027810.1"/>
    </source>
</evidence>
<dbReference type="Proteomes" id="UP001396334">
    <property type="component" value="Unassembled WGS sequence"/>
</dbReference>